<accession>R0JK07</accession>
<sequence>MAMCSCSTDSCKVTGTSQPVSGLGRWNKAPSAALGRIPSPFIVHVSATTAATSACFQILGTRCSSALGLTNGGLAEESCNLHNLQSKLCKALEIIRVGQGLYDEVLKQSGPPPALARTRPSALTTHRGHRLCGTVTHHSPRNTGKTAGVKLKRLRKFNHQATEQELSYRGILEILLNKSEYNLHGDGYFTKSLVKTKRGEFVFSSAGQASGTVLLQGRKMLSPVSRVQGNVPALKVSAARKRDVPRHPCQQKGKENKVFYQGLNFTEDEEAAVTNQKPAGQPQAWFLCTLVAALIQALLEPNQPPGPIPYSAAAGHCCCRLVLKPCPMPPSSYPGLLPPPLSWAKPGSSGAPQCSCHQMSPRGNLQLIPKPGATHQARGSWLCCCFKEGPSLCSSLRTPAETTAAFLHAPRQTHKCHGQTSTSGSYGREQSVNTCHFFLPQIQSPFPILSASALRAPAEPSQGLLHLKVNHHNAQGNKAKNILQEQTPLTRTTLSYGLSKTARALTCGRSLKTTNLHVKMKLQYILYAQVTQRHLEINLLQPLPDLSLSFRSSSDSGTRAMQLPVPASSSQARSESWIRLEKQVGAPQESGFGIGLG</sequence>
<dbReference type="AlphaFoldDB" id="R0JK07"/>
<protein>
    <submittedName>
        <fullName evidence="1">Uncharacterized protein</fullName>
    </submittedName>
</protein>
<organism evidence="1 2">
    <name type="scientific">Anas platyrhynchos</name>
    <name type="common">Mallard</name>
    <name type="synonym">Anas boschas</name>
    <dbReference type="NCBI Taxonomy" id="8839"/>
    <lineage>
        <taxon>Eukaryota</taxon>
        <taxon>Metazoa</taxon>
        <taxon>Chordata</taxon>
        <taxon>Craniata</taxon>
        <taxon>Vertebrata</taxon>
        <taxon>Euteleostomi</taxon>
        <taxon>Archelosauria</taxon>
        <taxon>Archosauria</taxon>
        <taxon>Dinosauria</taxon>
        <taxon>Saurischia</taxon>
        <taxon>Theropoda</taxon>
        <taxon>Coelurosauria</taxon>
        <taxon>Aves</taxon>
        <taxon>Neognathae</taxon>
        <taxon>Galloanserae</taxon>
        <taxon>Anseriformes</taxon>
        <taxon>Anatidae</taxon>
        <taxon>Anatinae</taxon>
        <taxon>Anas</taxon>
    </lineage>
</organism>
<dbReference type="Proteomes" id="UP000296049">
    <property type="component" value="Unassembled WGS sequence"/>
</dbReference>
<evidence type="ECO:0000313" key="1">
    <source>
        <dbReference type="EMBL" id="EOA97630.1"/>
    </source>
</evidence>
<reference evidence="2" key="1">
    <citation type="journal article" date="2013" name="Nat. Genet.">
        <title>The duck genome and transcriptome provide insight into an avian influenza virus reservoir species.</title>
        <authorList>
            <person name="Huang Y."/>
            <person name="Li Y."/>
            <person name="Burt D.W."/>
            <person name="Chen H."/>
            <person name="Zhang Y."/>
            <person name="Qian W."/>
            <person name="Kim H."/>
            <person name="Gan S."/>
            <person name="Zhao Y."/>
            <person name="Li J."/>
            <person name="Yi K."/>
            <person name="Feng H."/>
            <person name="Zhu P."/>
            <person name="Li B."/>
            <person name="Liu Q."/>
            <person name="Fairley S."/>
            <person name="Magor K.E."/>
            <person name="Du Z."/>
            <person name="Hu X."/>
            <person name="Goodman L."/>
            <person name="Tafer H."/>
            <person name="Vignal A."/>
            <person name="Lee T."/>
            <person name="Kim K.W."/>
            <person name="Sheng Z."/>
            <person name="An Y."/>
            <person name="Searle S."/>
            <person name="Herrero J."/>
            <person name="Groenen M.A."/>
            <person name="Crooijmans R.P."/>
            <person name="Faraut T."/>
            <person name="Cai Q."/>
            <person name="Webster R.G."/>
            <person name="Aldridge J.R."/>
            <person name="Warren W.C."/>
            <person name="Bartschat S."/>
            <person name="Kehr S."/>
            <person name="Marz M."/>
            <person name="Stadler P.F."/>
            <person name="Smith J."/>
            <person name="Kraus R.H."/>
            <person name="Zhao Y."/>
            <person name="Ren L."/>
            <person name="Fei J."/>
            <person name="Morisson M."/>
            <person name="Kaiser P."/>
            <person name="Griffin D.K."/>
            <person name="Rao M."/>
            <person name="Pitel F."/>
            <person name="Wang J."/>
            <person name="Li N."/>
        </authorList>
    </citation>
    <scope>NUCLEOTIDE SEQUENCE [LARGE SCALE GENOMIC DNA]</scope>
</reference>
<name>R0JK07_ANAPL</name>
<gene>
    <name evidence="1" type="ORF">Anapl_03228</name>
</gene>
<evidence type="ECO:0000313" key="2">
    <source>
        <dbReference type="Proteomes" id="UP000296049"/>
    </source>
</evidence>
<dbReference type="EMBL" id="KB743644">
    <property type="protein sequence ID" value="EOA97630.1"/>
    <property type="molecule type" value="Genomic_DNA"/>
</dbReference>
<proteinExistence type="predicted"/>
<keyword evidence="2" id="KW-1185">Reference proteome</keyword>